<organism evidence="1 2">
    <name type="scientific">Pseudomonas germanica</name>
    <dbReference type="NCBI Taxonomy" id="2815720"/>
    <lineage>
        <taxon>Bacteria</taxon>
        <taxon>Pseudomonadati</taxon>
        <taxon>Pseudomonadota</taxon>
        <taxon>Gammaproteobacteria</taxon>
        <taxon>Pseudomonadales</taxon>
        <taxon>Pseudomonadaceae</taxon>
        <taxon>Pseudomonas</taxon>
    </lineage>
</organism>
<evidence type="ECO:0000313" key="2">
    <source>
        <dbReference type="Proteomes" id="UP000824588"/>
    </source>
</evidence>
<proteinExistence type="predicted"/>
<name>A0ABX8YX15_9PSED</name>
<gene>
    <name evidence="1" type="ORF">J0G10_14395</name>
</gene>
<sequence length="51" mass="5828">MDRQIPITDRDAIPEESVRIFTGKAGSVCVKGPQEKQRQYLKKRIVSIDPE</sequence>
<dbReference type="Proteomes" id="UP000824588">
    <property type="component" value="Chromosome"/>
</dbReference>
<dbReference type="RefSeq" id="WP_220558753.1">
    <property type="nucleotide sequence ID" value="NZ_CP071586.1"/>
</dbReference>
<reference evidence="1 2" key="1">
    <citation type="journal article" date="2022" name="Int. J. Syst. Evol. Microbiol.">
        <title>Pseudomonas germanica sp. nov., isolated from Iris germanica rhizomes.</title>
        <authorList>
            <person name="Atanasov K.E."/>
            <person name="Galbis D.M."/>
            <person name="Gallego J."/>
            <person name="Serpico A."/>
            <person name="Bosch M."/>
            <person name="Altabella T."/>
            <person name="Ferrer A."/>
        </authorList>
    </citation>
    <scope>NUCLEOTIDE SEQUENCE [LARGE SCALE GENOMIC DNA]</scope>
    <source>
        <strain evidence="1 2">FIT28</strain>
    </source>
</reference>
<accession>A0ABX8YX15</accession>
<dbReference type="EMBL" id="CP071586">
    <property type="protein sequence ID" value="QYY84581.1"/>
    <property type="molecule type" value="Genomic_DNA"/>
</dbReference>
<evidence type="ECO:0000313" key="1">
    <source>
        <dbReference type="EMBL" id="QYY84581.1"/>
    </source>
</evidence>
<protein>
    <submittedName>
        <fullName evidence="1">Uncharacterized protein</fullName>
    </submittedName>
</protein>
<keyword evidence="2" id="KW-1185">Reference proteome</keyword>